<dbReference type="InterPro" id="IPR038670">
    <property type="entry name" value="HslJ-like_sf"/>
</dbReference>
<dbReference type="Gene3D" id="2.40.128.640">
    <property type="match status" value="1"/>
</dbReference>
<evidence type="ECO:0000313" key="2">
    <source>
        <dbReference type="EMBL" id="MCW0483918.1"/>
    </source>
</evidence>
<name>A0AA42C6H3_9BACT</name>
<reference evidence="2" key="1">
    <citation type="submission" date="2022-10" db="EMBL/GenBank/DDBJ databases">
        <title>Gaoshiqiia sediminis gen. nov., sp. nov., isolated from coastal sediment.</title>
        <authorList>
            <person name="Yu W.X."/>
            <person name="Mu D.S."/>
            <person name="Du J.Z."/>
            <person name="Liang Y.Q."/>
        </authorList>
    </citation>
    <scope>NUCLEOTIDE SEQUENCE</scope>
    <source>
        <strain evidence="2">A06</strain>
    </source>
</reference>
<protein>
    <submittedName>
        <fullName evidence="2">Copper resistance protein NlpE N-terminal domain-containing protein</fullName>
    </submittedName>
</protein>
<evidence type="ECO:0000313" key="3">
    <source>
        <dbReference type="Proteomes" id="UP001163821"/>
    </source>
</evidence>
<dbReference type="InterPro" id="IPR007298">
    <property type="entry name" value="Cu-R_lipoprotein_NlpE"/>
</dbReference>
<organism evidence="2 3">
    <name type="scientific">Gaoshiqia sediminis</name>
    <dbReference type="NCBI Taxonomy" id="2986998"/>
    <lineage>
        <taxon>Bacteria</taxon>
        <taxon>Pseudomonadati</taxon>
        <taxon>Bacteroidota</taxon>
        <taxon>Bacteroidia</taxon>
        <taxon>Marinilabiliales</taxon>
        <taxon>Prolixibacteraceae</taxon>
        <taxon>Gaoshiqia</taxon>
    </lineage>
</organism>
<dbReference type="InterPro" id="IPR005184">
    <property type="entry name" value="DUF306_Meta_HslJ"/>
</dbReference>
<sequence length="264" mass="29955">MRRQFFWITLIGLVFAGCQAHRTLSRTETDESGLALHHSQNSLDWAGVYRGVVPCADCEGIQTELVLSTDMTYQLATRYRGKDQTVFRSEGTFSWDETGSTVMLKDARHPDETTRYKVGEQVLIQLDRQGDVVQGPLANHYRLTKEQPVITEKYWKLVELNGQKIGPGENQRREAHLILKEVDKHVVGSSGCNSFHGTYELSEGNRIRFSQLASTKVACPDMDTERALFQVLELADNYSLNGDTLFLNKARMAPLARFEAVYFQ</sequence>
<dbReference type="Proteomes" id="UP001163821">
    <property type="component" value="Unassembled WGS sequence"/>
</dbReference>
<dbReference type="PANTHER" id="PTHR35535">
    <property type="entry name" value="HEAT SHOCK PROTEIN HSLJ"/>
    <property type="match status" value="1"/>
</dbReference>
<proteinExistence type="predicted"/>
<dbReference type="Gene3D" id="2.40.128.270">
    <property type="match status" value="1"/>
</dbReference>
<dbReference type="AlphaFoldDB" id="A0AA42C6H3"/>
<keyword evidence="3" id="KW-1185">Reference proteome</keyword>
<accession>A0AA42C6H3</accession>
<gene>
    <name evidence="2" type="ORF">N2K84_14335</name>
</gene>
<dbReference type="RefSeq" id="WP_282592511.1">
    <property type="nucleotide sequence ID" value="NZ_JAPAAF010000024.1"/>
</dbReference>
<dbReference type="PROSITE" id="PS51257">
    <property type="entry name" value="PROKAR_LIPOPROTEIN"/>
    <property type="match status" value="1"/>
</dbReference>
<dbReference type="Pfam" id="PF04170">
    <property type="entry name" value="NlpE"/>
    <property type="match status" value="1"/>
</dbReference>
<comment type="caution">
    <text evidence="2">The sequence shown here is derived from an EMBL/GenBank/DDBJ whole genome shotgun (WGS) entry which is preliminary data.</text>
</comment>
<dbReference type="InterPro" id="IPR053147">
    <property type="entry name" value="Hsp_HslJ-like"/>
</dbReference>
<dbReference type="PANTHER" id="PTHR35535:SF1">
    <property type="entry name" value="HEAT SHOCK PROTEIN HSLJ"/>
    <property type="match status" value="1"/>
</dbReference>
<dbReference type="EMBL" id="JAPAAF010000024">
    <property type="protein sequence ID" value="MCW0483918.1"/>
    <property type="molecule type" value="Genomic_DNA"/>
</dbReference>
<dbReference type="Pfam" id="PF03724">
    <property type="entry name" value="META"/>
    <property type="match status" value="1"/>
</dbReference>
<evidence type="ECO:0000259" key="1">
    <source>
        <dbReference type="Pfam" id="PF03724"/>
    </source>
</evidence>
<feature type="domain" description="DUF306" evidence="1">
    <location>
        <begin position="150"/>
        <end position="259"/>
    </location>
</feature>